<dbReference type="InterPro" id="IPR006327">
    <property type="entry name" value="PTS_IIC_fruc"/>
</dbReference>
<evidence type="ECO:0000256" key="9">
    <source>
        <dbReference type="SAM" id="Phobius"/>
    </source>
</evidence>
<dbReference type="Gene3D" id="3.40.930.10">
    <property type="entry name" value="Mannitol-specific EII, Chain A"/>
    <property type="match status" value="1"/>
</dbReference>
<keyword evidence="5" id="KW-0598">Phosphotransferase system</keyword>
<feature type="transmembrane region" description="Helical" evidence="9">
    <location>
        <begin position="354"/>
        <end position="376"/>
    </location>
</feature>
<evidence type="ECO:0000259" key="11">
    <source>
        <dbReference type="PROSITE" id="PS51104"/>
    </source>
</evidence>
<feature type="transmembrane region" description="Helical" evidence="9">
    <location>
        <begin position="321"/>
        <end position="342"/>
    </location>
</feature>
<dbReference type="GO" id="GO:0005351">
    <property type="term" value="F:carbohydrate:proton symporter activity"/>
    <property type="evidence" value="ECO:0007669"/>
    <property type="project" value="InterPro"/>
</dbReference>
<keyword evidence="7 9" id="KW-1133">Transmembrane helix</keyword>
<evidence type="ECO:0000313" key="12">
    <source>
        <dbReference type="EMBL" id="KRL76244.1"/>
    </source>
</evidence>
<dbReference type="Pfam" id="PF00359">
    <property type="entry name" value="PTS_EIIA_2"/>
    <property type="match status" value="1"/>
</dbReference>
<organism evidence="12 13">
    <name type="scientific">Ligilactobacillus equi DSM 15833 = JCM 10991</name>
    <dbReference type="NCBI Taxonomy" id="1423740"/>
    <lineage>
        <taxon>Bacteria</taxon>
        <taxon>Bacillati</taxon>
        <taxon>Bacillota</taxon>
        <taxon>Bacilli</taxon>
        <taxon>Lactobacillales</taxon>
        <taxon>Lactobacillaceae</taxon>
        <taxon>Ligilactobacillus</taxon>
    </lineage>
</organism>
<feature type="transmembrane region" description="Helical" evidence="9">
    <location>
        <begin position="238"/>
        <end position="261"/>
    </location>
</feature>
<reference evidence="12 13" key="1">
    <citation type="journal article" date="2015" name="Genome Announc.">
        <title>Expanding the biotechnology potential of lactobacilli through comparative genomics of 213 strains and associated genera.</title>
        <authorList>
            <person name="Sun Z."/>
            <person name="Harris H.M."/>
            <person name="McCann A."/>
            <person name="Guo C."/>
            <person name="Argimon S."/>
            <person name="Zhang W."/>
            <person name="Yang X."/>
            <person name="Jeffery I.B."/>
            <person name="Cooney J.C."/>
            <person name="Kagawa T.F."/>
            <person name="Liu W."/>
            <person name="Song Y."/>
            <person name="Salvetti E."/>
            <person name="Wrobel A."/>
            <person name="Rasinkangas P."/>
            <person name="Parkhill J."/>
            <person name="Rea M.C."/>
            <person name="O'Sullivan O."/>
            <person name="Ritari J."/>
            <person name="Douillard F.P."/>
            <person name="Paul Ross R."/>
            <person name="Yang R."/>
            <person name="Briner A.E."/>
            <person name="Felis G.E."/>
            <person name="de Vos W.M."/>
            <person name="Barrangou R."/>
            <person name="Klaenhammer T.R."/>
            <person name="Caufield P.W."/>
            <person name="Cui Y."/>
            <person name="Zhang H."/>
            <person name="O'Toole P.W."/>
        </authorList>
    </citation>
    <scope>NUCLEOTIDE SEQUENCE [LARGE SCALE GENOMIC DNA]</scope>
    <source>
        <strain evidence="12 13">DSM 15833</strain>
    </source>
</reference>
<evidence type="ECO:0000259" key="10">
    <source>
        <dbReference type="PROSITE" id="PS51094"/>
    </source>
</evidence>
<comment type="caution">
    <text evidence="12">The sequence shown here is derived from an EMBL/GenBank/DDBJ whole genome shotgun (WGS) entry which is preliminary data.</text>
</comment>
<evidence type="ECO:0000313" key="13">
    <source>
        <dbReference type="Proteomes" id="UP000051048"/>
    </source>
</evidence>
<feature type="domain" description="PTS EIIA type-2" evidence="10">
    <location>
        <begin position="1"/>
        <end position="132"/>
    </location>
</feature>
<name>A0A0R1T7W6_9LACO</name>
<feature type="transmembrane region" description="Helical" evidence="9">
    <location>
        <begin position="421"/>
        <end position="450"/>
    </location>
</feature>
<feature type="domain" description="PTS EIIC type-2" evidence="11">
    <location>
        <begin position="153"/>
        <end position="484"/>
    </location>
</feature>
<dbReference type="InterPro" id="IPR002178">
    <property type="entry name" value="PTS_EIIA_type-2_dom"/>
</dbReference>
<dbReference type="InterPro" id="IPR050864">
    <property type="entry name" value="Bacterial_PTS_Sugar_Transport"/>
</dbReference>
<keyword evidence="2" id="KW-0813">Transport</keyword>
<dbReference type="GO" id="GO:0005886">
    <property type="term" value="C:plasma membrane"/>
    <property type="evidence" value="ECO:0007669"/>
    <property type="project" value="UniProtKB-SubCell"/>
</dbReference>
<protein>
    <submittedName>
        <fullName evidence="12">PTS system fructose-like transporter subunit EIIC</fullName>
    </submittedName>
</protein>
<evidence type="ECO:0000256" key="7">
    <source>
        <dbReference type="ARBA" id="ARBA00022989"/>
    </source>
</evidence>
<evidence type="ECO:0000256" key="3">
    <source>
        <dbReference type="ARBA" id="ARBA00022475"/>
    </source>
</evidence>
<dbReference type="STRING" id="1423740.FC36_GL001957"/>
<dbReference type="EMBL" id="AZFH01000202">
    <property type="protein sequence ID" value="KRL76244.1"/>
    <property type="molecule type" value="Genomic_DNA"/>
</dbReference>
<keyword evidence="4" id="KW-0762">Sugar transport</keyword>
<feature type="transmembrane region" description="Helical" evidence="9">
    <location>
        <begin position="163"/>
        <end position="182"/>
    </location>
</feature>
<accession>A0A0R1T7W6</accession>
<evidence type="ECO:0000256" key="1">
    <source>
        <dbReference type="ARBA" id="ARBA00004429"/>
    </source>
</evidence>
<dbReference type="PANTHER" id="PTHR30505:SF0">
    <property type="entry name" value="FRUCTOSE-LIKE PTS SYSTEM EIIBC COMPONENT-RELATED"/>
    <property type="match status" value="1"/>
</dbReference>
<evidence type="ECO:0000256" key="6">
    <source>
        <dbReference type="ARBA" id="ARBA00022692"/>
    </source>
</evidence>
<feature type="transmembrane region" description="Helical" evidence="9">
    <location>
        <begin position="194"/>
        <end position="218"/>
    </location>
</feature>
<evidence type="ECO:0000256" key="2">
    <source>
        <dbReference type="ARBA" id="ARBA00022448"/>
    </source>
</evidence>
<keyword evidence="3" id="KW-1003">Cell membrane</keyword>
<dbReference type="InterPro" id="IPR016152">
    <property type="entry name" value="PTrfase/Anion_transptr"/>
</dbReference>
<dbReference type="PANTHER" id="PTHR30505">
    <property type="entry name" value="FRUCTOSE-LIKE PERMEASE"/>
    <property type="match status" value="1"/>
</dbReference>
<feature type="transmembrane region" description="Helical" evidence="9">
    <location>
        <begin position="456"/>
        <end position="475"/>
    </location>
</feature>
<keyword evidence="6 9" id="KW-0812">Transmembrane</keyword>
<proteinExistence type="predicted"/>
<dbReference type="CDD" id="cd00211">
    <property type="entry name" value="PTS_IIA_fru"/>
    <property type="match status" value="1"/>
</dbReference>
<dbReference type="SUPFAM" id="SSF55804">
    <property type="entry name" value="Phoshotransferase/anion transport protein"/>
    <property type="match status" value="1"/>
</dbReference>
<sequence length="500" mass="54200">MGAKTKKEAITNITDYLLNHNIISDKANIEKAIFARESELPTYIGDSISLPHARSSAVKQATILVGKLLNPILWDNHNYVNFIFLILVPEKTKSNLHLNIIAYISRLMVHKNFRNIIIHGNEKEVKQLLTSKATTYNINSNKLPNSKNIYKSILKRLMTATGYMLPFIVIGGVLSAIPIMLTGSHRIPNPSDGLIFQLYNVGQIGMMLYIPVFGAYLAYSMAGKPGLAPGFITTYLTASLNCGFLGSILSGLLVGNTILLLKKIYIKHPYASVFTALIYPIIGTIIPCVLIGLFVASPLAIAVASINHHLSSIQGMSRTSLGAIVGAMIGFDFGGPINKIAATFCQSQISTHPFLTGIMGTATAVPPIGIGISSIIFKNKFPSTEKKIGVAAILMGFCGITEGAIPFIACNPILIITTSTLGAAVSGITASLLNVINYAPWGGIIVLPVIENKLEYLISIMFGVLTIIIIIGLTNNDYEKHKNIKNKHSKRHQFKIEIIE</sequence>
<evidence type="ECO:0000256" key="4">
    <source>
        <dbReference type="ARBA" id="ARBA00022597"/>
    </source>
</evidence>
<dbReference type="AlphaFoldDB" id="A0A0R1T7W6"/>
<dbReference type="InterPro" id="IPR013014">
    <property type="entry name" value="PTS_EIIC_2"/>
</dbReference>
<dbReference type="Proteomes" id="UP000051048">
    <property type="component" value="Unassembled WGS sequence"/>
</dbReference>
<dbReference type="GO" id="GO:0008982">
    <property type="term" value="F:protein-N(PI)-phosphohistidine-sugar phosphotransferase activity"/>
    <property type="evidence" value="ECO:0007669"/>
    <property type="project" value="InterPro"/>
</dbReference>
<gene>
    <name evidence="12" type="ORF">FC36_GL001957</name>
</gene>
<dbReference type="NCBIfam" id="TIGR01427">
    <property type="entry name" value="PTS_IIC_fructo"/>
    <property type="match status" value="1"/>
</dbReference>
<dbReference type="PROSITE" id="PS51094">
    <property type="entry name" value="PTS_EIIA_TYPE_2"/>
    <property type="match status" value="1"/>
</dbReference>
<keyword evidence="8 9" id="KW-0472">Membrane</keyword>
<dbReference type="PROSITE" id="PS51104">
    <property type="entry name" value="PTS_EIIC_TYPE_2"/>
    <property type="match status" value="1"/>
</dbReference>
<evidence type="ECO:0000256" key="5">
    <source>
        <dbReference type="ARBA" id="ARBA00022683"/>
    </source>
</evidence>
<dbReference type="GO" id="GO:0009401">
    <property type="term" value="P:phosphoenolpyruvate-dependent sugar phosphotransferase system"/>
    <property type="evidence" value="ECO:0007669"/>
    <property type="project" value="UniProtKB-KW"/>
</dbReference>
<comment type="subcellular location">
    <subcellularLocation>
        <location evidence="1">Cell inner membrane</location>
        <topology evidence="1">Multi-pass membrane protein</topology>
    </subcellularLocation>
</comment>
<evidence type="ECO:0000256" key="8">
    <source>
        <dbReference type="ARBA" id="ARBA00023136"/>
    </source>
</evidence>
<dbReference type="PATRIC" id="fig|1423740.3.peg.2122"/>
<feature type="transmembrane region" description="Helical" evidence="9">
    <location>
        <begin position="273"/>
        <end position="301"/>
    </location>
</feature>
<dbReference type="GO" id="GO:0090563">
    <property type="term" value="F:protein-phosphocysteine-sugar phosphotransferase activity"/>
    <property type="evidence" value="ECO:0007669"/>
    <property type="project" value="TreeGrafter"/>
</dbReference>
<feature type="transmembrane region" description="Helical" evidence="9">
    <location>
        <begin position="388"/>
        <end position="409"/>
    </location>
</feature>